<gene>
    <name evidence="8" type="ORF">Rhopal_003318-T1</name>
</gene>
<name>A0AAV5GIT1_9BASI</name>
<comment type="similarity">
    <text evidence="2">Belongs to the MSOX/MTOX family.</text>
</comment>
<evidence type="ECO:0000313" key="8">
    <source>
        <dbReference type="EMBL" id="GJN90309.1"/>
    </source>
</evidence>
<feature type="domain" description="FAD dependent oxidoreductase" evidence="7">
    <location>
        <begin position="10"/>
        <end position="379"/>
    </location>
</feature>
<protein>
    <recommendedName>
        <fullName evidence="7">FAD dependent oxidoreductase domain-containing protein</fullName>
    </recommendedName>
</protein>
<organism evidence="8 9">
    <name type="scientific">Rhodotorula paludigena</name>
    <dbReference type="NCBI Taxonomy" id="86838"/>
    <lineage>
        <taxon>Eukaryota</taxon>
        <taxon>Fungi</taxon>
        <taxon>Dikarya</taxon>
        <taxon>Basidiomycota</taxon>
        <taxon>Pucciniomycotina</taxon>
        <taxon>Microbotryomycetes</taxon>
        <taxon>Sporidiobolales</taxon>
        <taxon>Sporidiobolaceae</taxon>
        <taxon>Rhodotorula</taxon>
    </lineage>
</organism>
<comment type="cofactor">
    <cofactor evidence="1">
        <name>FAD</name>
        <dbReference type="ChEBI" id="CHEBI:57692"/>
    </cofactor>
</comment>
<dbReference type="AlphaFoldDB" id="A0AAV5GIT1"/>
<dbReference type="InterPro" id="IPR036188">
    <property type="entry name" value="FAD/NAD-bd_sf"/>
</dbReference>
<dbReference type="Proteomes" id="UP001342314">
    <property type="component" value="Unassembled WGS sequence"/>
</dbReference>
<dbReference type="EMBL" id="BQKY01000006">
    <property type="protein sequence ID" value="GJN90309.1"/>
    <property type="molecule type" value="Genomic_DNA"/>
</dbReference>
<evidence type="ECO:0000313" key="9">
    <source>
        <dbReference type="Proteomes" id="UP001342314"/>
    </source>
</evidence>
<dbReference type="SUPFAM" id="SSF51905">
    <property type="entry name" value="FAD/NAD(P)-binding domain"/>
    <property type="match status" value="1"/>
</dbReference>
<keyword evidence="9" id="KW-1185">Reference proteome</keyword>
<dbReference type="PANTHER" id="PTHR10961">
    <property type="entry name" value="PEROXISOMAL SARCOSINE OXIDASE"/>
    <property type="match status" value="1"/>
</dbReference>
<dbReference type="InterPro" id="IPR045170">
    <property type="entry name" value="MTOX"/>
</dbReference>
<feature type="region of interest" description="Disordered" evidence="6">
    <location>
        <begin position="408"/>
        <end position="436"/>
    </location>
</feature>
<dbReference type="GO" id="GO:0050031">
    <property type="term" value="F:L-pipecolate oxidase activity"/>
    <property type="evidence" value="ECO:0007669"/>
    <property type="project" value="TreeGrafter"/>
</dbReference>
<evidence type="ECO:0000256" key="4">
    <source>
        <dbReference type="ARBA" id="ARBA00022827"/>
    </source>
</evidence>
<dbReference type="Gene3D" id="3.50.50.60">
    <property type="entry name" value="FAD/NAD(P)-binding domain"/>
    <property type="match status" value="1"/>
</dbReference>
<evidence type="ECO:0000256" key="6">
    <source>
        <dbReference type="SAM" id="MobiDB-lite"/>
    </source>
</evidence>
<evidence type="ECO:0000259" key="7">
    <source>
        <dbReference type="Pfam" id="PF01266"/>
    </source>
</evidence>
<evidence type="ECO:0000256" key="5">
    <source>
        <dbReference type="ARBA" id="ARBA00023002"/>
    </source>
</evidence>
<keyword evidence="3" id="KW-0285">Flavoprotein</keyword>
<keyword evidence="5" id="KW-0560">Oxidoreductase</keyword>
<evidence type="ECO:0000256" key="2">
    <source>
        <dbReference type="ARBA" id="ARBA00010989"/>
    </source>
</evidence>
<comment type="caution">
    <text evidence="8">The sequence shown here is derived from an EMBL/GenBank/DDBJ whole genome shotgun (WGS) entry which is preliminary data.</text>
</comment>
<evidence type="ECO:0000256" key="3">
    <source>
        <dbReference type="ARBA" id="ARBA00022630"/>
    </source>
</evidence>
<dbReference type="GO" id="GO:0004657">
    <property type="term" value="F:proline dehydrogenase activity"/>
    <property type="evidence" value="ECO:0007669"/>
    <property type="project" value="TreeGrafter"/>
</dbReference>
<proteinExistence type="inferred from homology"/>
<dbReference type="GO" id="GO:0008115">
    <property type="term" value="F:sarcosine oxidase activity"/>
    <property type="evidence" value="ECO:0007669"/>
    <property type="project" value="TreeGrafter"/>
</dbReference>
<feature type="compositionally biased region" description="Basic and acidic residues" evidence="6">
    <location>
        <begin position="426"/>
        <end position="436"/>
    </location>
</feature>
<accession>A0AAV5GIT1</accession>
<reference evidence="8 9" key="1">
    <citation type="submission" date="2021-12" db="EMBL/GenBank/DDBJ databases">
        <title>High titer production of polyol ester of fatty acids by Rhodotorula paludigena BS15 towards product separation-free biomass refinery.</title>
        <authorList>
            <person name="Mano J."/>
            <person name="Ono H."/>
            <person name="Tanaka T."/>
            <person name="Naito K."/>
            <person name="Sushida H."/>
            <person name="Ike M."/>
            <person name="Tokuyasu K."/>
            <person name="Kitaoka M."/>
        </authorList>
    </citation>
    <scope>NUCLEOTIDE SEQUENCE [LARGE SCALE GENOMIC DNA]</scope>
    <source>
        <strain evidence="8 9">BS15</strain>
    </source>
</reference>
<dbReference type="Pfam" id="PF01266">
    <property type="entry name" value="DAO"/>
    <property type="match status" value="1"/>
</dbReference>
<evidence type="ECO:0000256" key="1">
    <source>
        <dbReference type="ARBA" id="ARBA00001974"/>
    </source>
</evidence>
<dbReference type="GO" id="GO:0050660">
    <property type="term" value="F:flavin adenine dinucleotide binding"/>
    <property type="evidence" value="ECO:0007669"/>
    <property type="project" value="InterPro"/>
</dbReference>
<dbReference type="Gene3D" id="3.30.9.10">
    <property type="entry name" value="D-Amino Acid Oxidase, subunit A, domain 2"/>
    <property type="match status" value="1"/>
</dbReference>
<sequence>MARPAPPQTVLIVGAGAFGSTTALALAEGPYKGRADLITVLDRAADPPALDAACSDYNKIVRADYSDEIYQAFGKEAIEEWRTLRWNRHFHECGVVVCAPAAHDQAEYVRASHQLNAEGKQPTVGPLREEAGIREFYPPGTPLSDFKGDIGYKNSVGGWCASRDATVEAVTLARNLGVRFLAAEAESLLHTDDGTDVIGVKAFDGRTYTADVVILACGSWTPRLLPELATNCLPTGQVVATVQLDAEETKRYQDVPVSLFMDSGFYTFPPNKDGILKMAIHGRGWLAPSGGLPSFPRTTLSSGFERQQIPVSALELLKAGMRRVMPEIAEKEIKETRLYSDRESGDFLFDWHPKYRSLFVAAGDSGHAMKFLPLIGSWIVGSLTRTLSPELLRLWAYEIDEARIDKSRPEAPRKELDSEEQAQLSRGEKELFRAKL</sequence>
<dbReference type="InterPro" id="IPR006076">
    <property type="entry name" value="FAD-dep_OxRdtase"/>
</dbReference>
<dbReference type="PANTHER" id="PTHR10961:SF46">
    <property type="entry name" value="PEROXISOMAL SARCOSINE OXIDASE"/>
    <property type="match status" value="1"/>
</dbReference>
<keyword evidence="4" id="KW-0274">FAD</keyword>